<feature type="compositionally biased region" description="Polar residues" evidence="1">
    <location>
        <begin position="310"/>
        <end position="329"/>
    </location>
</feature>
<protein>
    <submittedName>
        <fullName evidence="3">Uncharacterized protein</fullName>
    </submittedName>
</protein>
<keyword evidence="4" id="KW-1185">Reference proteome</keyword>
<keyword evidence="2" id="KW-1133">Transmembrane helix</keyword>
<dbReference type="Proteomes" id="UP000243217">
    <property type="component" value="Unassembled WGS sequence"/>
</dbReference>
<accession>A0A1W0A2Z8</accession>
<feature type="transmembrane region" description="Helical" evidence="2">
    <location>
        <begin position="20"/>
        <end position="40"/>
    </location>
</feature>
<gene>
    <name evidence="3" type="ORF">THRCLA_03201</name>
</gene>
<evidence type="ECO:0000313" key="3">
    <source>
        <dbReference type="EMBL" id="OQS04569.1"/>
    </source>
</evidence>
<proteinExistence type="predicted"/>
<dbReference type="PANTHER" id="PTHR37028">
    <property type="entry name" value="UNNAMED PRODUCT-RELATED"/>
    <property type="match status" value="1"/>
</dbReference>
<dbReference type="EMBL" id="JNBS01000592">
    <property type="protein sequence ID" value="OQS04569.1"/>
    <property type="molecule type" value="Genomic_DNA"/>
</dbReference>
<dbReference type="Gene3D" id="3.40.50.300">
    <property type="entry name" value="P-loop containing nucleotide triphosphate hydrolases"/>
    <property type="match status" value="1"/>
</dbReference>
<keyword evidence="2" id="KW-0812">Transmembrane</keyword>
<name>A0A1W0A2Z8_9STRA</name>
<evidence type="ECO:0000256" key="2">
    <source>
        <dbReference type="SAM" id="Phobius"/>
    </source>
</evidence>
<organism evidence="3 4">
    <name type="scientific">Thraustotheca clavata</name>
    <dbReference type="NCBI Taxonomy" id="74557"/>
    <lineage>
        <taxon>Eukaryota</taxon>
        <taxon>Sar</taxon>
        <taxon>Stramenopiles</taxon>
        <taxon>Oomycota</taxon>
        <taxon>Saprolegniomycetes</taxon>
        <taxon>Saprolegniales</taxon>
        <taxon>Achlyaceae</taxon>
        <taxon>Thraustotheca</taxon>
    </lineage>
</organism>
<feature type="region of interest" description="Disordered" evidence="1">
    <location>
        <begin position="188"/>
        <end position="211"/>
    </location>
</feature>
<feature type="compositionally biased region" description="Acidic residues" evidence="1">
    <location>
        <begin position="197"/>
        <end position="211"/>
    </location>
</feature>
<reference evidence="3 4" key="1">
    <citation type="journal article" date="2014" name="Genome Biol. Evol.">
        <title>The secreted proteins of Achlya hypogyna and Thraustotheca clavata identify the ancestral oomycete secretome and reveal gene acquisitions by horizontal gene transfer.</title>
        <authorList>
            <person name="Misner I."/>
            <person name="Blouin N."/>
            <person name="Leonard G."/>
            <person name="Richards T.A."/>
            <person name="Lane C.E."/>
        </authorList>
    </citation>
    <scope>NUCLEOTIDE SEQUENCE [LARGE SCALE GENOMIC DNA]</scope>
    <source>
        <strain evidence="3 4">ATCC 34112</strain>
    </source>
</reference>
<dbReference type="OrthoDB" id="429813at2759"/>
<feature type="transmembrane region" description="Helical" evidence="2">
    <location>
        <begin position="860"/>
        <end position="883"/>
    </location>
</feature>
<dbReference type="SUPFAM" id="SSF52540">
    <property type="entry name" value="P-loop containing nucleoside triphosphate hydrolases"/>
    <property type="match status" value="1"/>
</dbReference>
<dbReference type="InterPro" id="IPR027417">
    <property type="entry name" value="P-loop_NTPase"/>
</dbReference>
<dbReference type="Pfam" id="PF13469">
    <property type="entry name" value="Sulfotransfer_3"/>
    <property type="match status" value="1"/>
</dbReference>
<keyword evidence="2" id="KW-0472">Membrane</keyword>
<dbReference type="PANTHER" id="PTHR37028:SF4">
    <property type="entry name" value="ALMS MOTIF DOMAIN-CONTAINING PROTEIN"/>
    <property type="match status" value="1"/>
</dbReference>
<evidence type="ECO:0000313" key="4">
    <source>
        <dbReference type="Proteomes" id="UP000243217"/>
    </source>
</evidence>
<feature type="region of interest" description="Disordered" evidence="1">
    <location>
        <begin position="280"/>
        <end position="342"/>
    </location>
</feature>
<feature type="transmembrane region" description="Helical" evidence="2">
    <location>
        <begin position="903"/>
        <end position="919"/>
    </location>
</feature>
<comment type="caution">
    <text evidence="3">The sequence shown here is derived from an EMBL/GenBank/DDBJ whole genome shotgun (WGS) entry which is preliminary data.</text>
</comment>
<sequence>MGALFMFPLAYLVNLPAATTYAFRLTVTLVCTIMVIALMLGPKFIRLDRTDYKTSTEKKSAVNSAASKIVNVSTQHTQPAQLNSKFHQRKHYKSNYLLVDHLIERFVKMDTWSLRQVEDEILQAEAYLQQSVVPTPAPTSKLSESRRKEILAKLNEERDALKKRPSSPKQELWDTSLNVLDTNADFPLPSSPPFDLYDQDQDEEMSESEYDDDEEMSFLKEIQGNDDTLYFASELPKPQHFPFLHQSMDNKMETHTSPLQSPQQLKFPKAVRFDIDFNDGEAEAGEKPSKIAFDSSRSANKLSRLKQRTHTSVATRSNSVVDRQTTAKQFQGPRKKAPVSHRIHELAKPRSAEYAKRDKLKMEQELASLSSCTFTPNTQTQSTPEKSAMAFVTQRISPNPKRVKVEEVTERLYVDGVLRYELRDKVKRALEDQSINATCTFKPKINRVTNSILDRDMYKPIHDRISDIQRHKKEVMRQLMTNVESNNKHTFIPKINEKSRQITQQMSQMHVTQRLAHDAEEILEKKQMIQEVLAAAQAMPFAPKLNKRSNKIVDRKPEFKLDFVSRQRILQDQKEDKLENQILLEEKIQAVEKPFQPCIGNAEKVLQHTRPKRLTESTPEQLYRMTYVEPRKREEQKKRLQEAYYNKFSFQPELNTVSKALGRSTPIQKLAQKDAAKLIRSRVVKEMELKNQAECRFRPEIAPSPDLDRSRLWNPATVLNNIELARERRRQKLEDKRHTQEYEELQRCTFQPAINRKPTNEESTSPVVVRGLNRFLELKERARRQEAEQREREAKVFNKTYTPRAYTIPQPFKLSYQDHERKAKHEKLQITFKKQFAMEMNATAWEIMEQIGREFGVQEAYMLLNVLCLMMFLYYLICVALGYKPPEKKVDLTILYSYRFSHWWLNLLLATAWVLYRFFQIKLFPLPKEKLLELLKSTPKEAEEVFGDQKLTVRVFETVIEDLEKSLLLSTYGRFQAHKQLIDSLRTRQAFMNYYIQHPELKEIKVHSPIVITGLPRTGSTLLHNLLACDPTARAPYHYEFDAGAYCDTEPPTKPLDTEHIWFQRAIHSWDSRFRLTPEHFEQIAACQFMTPETIAEDTILMEHMLPPQKYCAVVSNKARRMLLSMANKRNVYRYMQCYLQLLQSGQPDNTTTHWVLKSPIHSTNLSLLRETFPTARIIILHRDMNQVVPSAAAHLLCEVHPSLKGKALDKKHVGRIAMEMCLEKTNALLSSANKMQYPDTINLYYEEWIKDPICAIKEIYKAWQMQVSPEFESKMHEYLEKNPKGKYGEVKYSHDEFGYSKAVLDCTYGKYLAYQAQREIPTMQSPEHSDEVHAPTTA</sequence>
<evidence type="ECO:0000256" key="1">
    <source>
        <dbReference type="SAM" id="MobiDB-lite"/>
    </source>
</evidence>